<feature type="domain" description="Homeobox" evidence="8">
    <location>
        <begin position="121"/>
        <end position="181"/>
    </location>
</feature>
<dbReference type="GO" id="GO:0005634">
    <property type="term" value="C:nucleus"/>
    <property type="evidence" value="ECO:0007669"/>
    <property type="project" value="UniProtKB-SubCell"/>
</dbReference>
<reference evidence="9 10" key="2">
    <citation type="submission" date="2018-11" db="EMBL/GenBank/DDBJ databases">
        <authorList>
            <consortium name="Pathogen Informatics"/>
        </authorList>
    </citation>
    <scope>NUCLEOTIDE SEQUENCE [LARGE SCALE GENOMIC DNA]</scope>
</reference>
<dbReference type="Proteomes" id="UP000267096">
    <property type="component" value="Unassembled WGS sequence"/>
</dbReference>
<dbReference type="OrthoDB" id="6159439at2759"/>
<dbReference type="SMART" id="SM00389">
    <property type="entry name" value="HOX"/>
    <property type="match status" value="1"/>
</dbReference>
<dbReference type="CDD" id="cd00086">
    <property type="entry name" value="homeodomain"/>
    <property type="match status" value="1"/>
</dbReference>
<dbReference type="SUPFAM" id="SSF46689">
    <property type="entry name" value="Homeodomain-like"/>
    <property type="match status" value="1"/>
</dbReference>
<dbReference type="InterPro" id="IPR001356">
    <property type="entry name" value="HD"/>
</dbReference>
<evidence type="ECO:0000313" key="9">
    <source>
        <dbReference type="EMBL" id="VDK45367.1"/>
    </source>
</evidence>
<feature type="compositionally biased region" description="Basic and acidic residues" evidence="7">
    <location>
        <begin position="200"/>
        <end position="213"/>
    </location>
</feature>
<evidence type="ECO:0000256" key="2">
    <source>
        <dbReference type="ARBA" id="ARBA00023125"/>
    </source>
</evidence>
<dbReference type="InterPro" id="IPR009057">
    <property type="entry name" value="Homeodomain-like_sf"/>
</dbReference>
<sequence>MSSSSPPESPQPLITTQQLTSSATSSLLPTFPSLLFPLFQYAPIWPPIFVAPSSQTTPATTVATTTKPIPYSIENILSSTTSSSLITKHSPHSFSDAIDRFNFNENDYGVTASGLEFGKPAKKKKARTTFSGRQIFELEKQFELKKYLSSSERSELAKLLNVTETQVKIWFQNRRTKWKKNEVEQKTDPSILPPATSPQSDHHNVTTNERNES</sequence>
<dbReference type="InterPro" id="IPR050394">
    <property type="entry name" value="Homeobox_NK-like"/>
</dbReference>
<dbReference type="PANTHER" id="PTHR24340">
    <property type="entry name" value="HOMEOBOX PROTEIN NKX"/>
    <property type="match status" value="1"/>
</dbReference>
<dbReference type="InterPro" id="IPR017970">
    <property type="entry name" value="Homeobox_CS"/>
</dbReference>
<dbReference type="PANTHER" id="PTHR24340:SF70">
    <property type="entry name" value="NK7.1, ISOFORM A"/>
    <property type="match status" value="1"/>
</dbReference>
<feature type="region of interest" description="Disordered" evidence="7">
    <location>
        <begin position="181"/>
        <end position="213"/>
    </location>
</feature>
<evidence type="ECO:0000256" key="4">
    <source>
        <dbReference type="ARBA" id="ARBA00023242"/>
    </source>
</evidence>
<keyword evidence="2 5" id="KW-0238">DNA-binding</keyword>
<evidence type="ECO:0000259" key="8">
    <source>
        <dbReference type="PROSITE" id="PS50071"/>
    </source>
</evidence>
<dbReference type="PRINTS" id="PR00031">
    <property type="entry name" value="HTHREPRESSR"/>
</dbReference>
<evidence type="ECO:0000313" key="11">
    <source>
        <dbReference type="WBParaSite" id="ASIM_0001210601-mRNA-1"/>
    </source>
</evidence>
<dbReference type="InterPro" id="IPR020479">
    <property type="entry name" value="HD_metazoa"/>
</dbReference>
<evidence type="ECO:0000256" key="3">
    <source>
        <dbReference type="ARBA" id="ARBA00023155"/>
    </source>
</evidence>
<dbReference type="InterPro" id="IPR000047">
    <property type="entry name" value="HTH_motif"/>
</dbReference>
<keyword evidence="3 5" id="KW-0371">Homeobox</keyword>
<dbReference type="PROSITE" id="PS00027">
    <property type="entry name" value="HOMEOBOX_1"/>
    <property type="match status" value="1"/>
</dbReference>
<accession>A0A0M3JV65</accession>
<comment type="subcellular location">
    <subcellularLocation>
        <location evidence="1 5 6">Nucleus</location>
    </subcellularLocation>
</comment>
<proteinExistence type="predicted"/>
<keyword evidence="4 5" id="KW-0539">Nucleus</keyword>
<dbReference type="WBParaSite" id="ASIM_0001210601-mRNA-1">
    <property type="protein sequence ID" value="ASIM_0001210601-mRNA-1"/>
    <property type="gene ID" value="ASIM_0001210601"/>
</dbReference>
<name>A0A0M3JV65_ANISI</name>
<gene>
    <name evidence="9" type="ORF">ASIM_LOCUS11572</name>
</gene>
<dbReference type="AlphaFoldDB" id="A0A0M3JV65"/>
<organism evidence="11">
    <name type="scientific">Anisakis simplex</name>
    <name type="common">Herring worm</name>
    <dbReference type="NCBI Taxonomy" id="6269"/>
    <lineage>
        <taxon>Eukaryota</taxon>
        <taxon>Metazoa</taxon>
        <taxon>Ecdysozoa</taxon>
        <taxon>Nematoda</taxon>
        <taxon>Chromadorea</taxon>
        <taxon>Rhabditida</taxon>
        <taxon>Spirurina</taxon>
        <taxon>Ascaridomorpha</taxon>
        <taxon>Ascaridoidea</taxon>
        <taxon>Anisakidae</taxon>
        <taxon>Anisakis</taxon>
        <taxon>Anisakis simplex complex</taxon>
    </lineage>
</organism>
<feature type="DNA-binding region" description="Homeobox" evidence="5">
    <location>
        <begin position="123"/>
        <end position="182"/>
    </location>
</feature>
<evidence type="ECO:0000256" key="1">
    <source>
        <dbReference type="ARBA" id="ARBA00004123"/>
    </source>
</evidence>
<dbReference type="Pfam" id="PF00046">
    <property type="entry name" value="Homeodomain"/>
    <property type="match status" value="1"/>
</dbReference>
<dbReference type="GO" id="GO:0000981">
    <property type="term" value="F:DNA-binding transcription factor activity, RNA polymerase II-specific"/>
    <property type="evidence" value="ECO:0007669"/>
    <property type="project" value="InterPro"/>
</dbReference>
<keyword evidence="10" id="KW-1185">Reference proteome</keyword>
<dbReference type="EMBL" id="UYRR01031083">
    <property type="protein sequence ID" value="VDK45367.1"/>
    <property type="molecule type" value="Genomic_DNA"/>
</dbReference>
<dbReference type="Gene3D" id="1.10.10.60">
    <property type="entry name" value="Homeodomain-like"/>
    <property type="match status" value="1"/>
</dbReference>
<dbReference type="PRINTS" id="PR00024">
    <property type="entry name" value="HOMEOBOX"/>
</dbReference>
<dbReference type="GO" id="GO:0030154">
    <property type="term" value="P:cell differentiation"/>
    <property type="evidence" value="ECO:0007669"/>
    <property type="project" value="TreeGrafter"/>
</dbReference>
<protein>
    <submittedName>
        <fullName evidence="11">Homeobox protein ceh-9 (inferred by orthology to a C. elegans protein)</fullName>
    </submittedName>
</protein>
<evidence type="ECO:0000256" key="5">
    <source>
        <dbReference type="PROSITE-ProRule" id="PRU00108"/>
    </source>
</evidence>
<evidence type="ECO:0000256" key="7">
    <source>
        <dbReference type="SAM" id="MobiDB-lite"/>
    </source>
</evidence>
<reference evidence="11" key="1">
    <citation type="submission" date="2017-02" db="UniProtKB">
        <authorList>
            <consortium name="WormBaseParasite"/>
        </authorList>
    </citation>
    <scope>IDENTIFICATION</scope>
</reference>
<dbReference type="PROSITE" id="PS50071">
    <property type="entry name" value="HOMEOBOX_2"/>
    <property type="match status" value="1"/>
</dbReference>
<dbReference type="GO" id="GO:0000978">
    <property type="term" value="F:RNA polymerase II cis-regulatory region sequence-specific DNA binding"/>
    <property type="evidence" value="ECO:0007669"/>
    <property type="project" value="TreeGrafter"/>
</dbReference>
<evidence type="ECO:0000256" key="6">
    <source>
        <dbReference type="RuleBase" id="RU000682"/>
    </source>
</evidence>
<evidence type="ECO:0000313" key="10">
    <source>
        <dbReference type="Proteomes" id="UP000267096"/>
    </source>
</evidence>